<keyword evidence="2" id="KW-1185">Reference proteome</keyword>
<evidence type="ECO:0000313" key="1">
    <source>
        <dbReference type="EMBL" id="MBB4174692.1"/>
    </source>
</evidence>
<gene>
    <name evidence="1" type="ORF">GGR93_002480</name>
</gene>
<comment type="caution">
    <text evidence="1">The sequence shown here is derived from an EMBL/GenBank/DDBJ whole genome shotgun (WGS) entry which is preliminary data.</text>
</comment>
<reference evidence="1 2" key="1">
    <citation type="submission" date="2020-08" db="EMBL/GenBank/DDBJ databases">
        <title>Genomic Encyclopedia of Type Strains, Phase IV (KMG-IV): sequencing the most valuable type-strain genomes for metagenomic binning, comparative biology and taxonomic classification.</title>
        <authorList>
            <person name="Goeker M."/>
        </authorList>
    </citation>
    <scope>NUCLEOTIDE SEQUENCE [LARGE SCALE GENOMIC DNA]</scope>
    <source>
        <strain evidence="1 2">DSM 101015</strain>
    </source>
</reference>
<protein>
    <submittedName>
        <fullName evidence="1">Uncharacterized protein</fullName>
    </submittedName>
</protein>
<dbReference type="Proteomes" id="UP000565745">
    <property type="component" value="Unassembled WGS sequence"/>
</dbReference>
<accession>A0A7W6MAK0</accession>
<dbReference type="EMBL" id="JACIFU010000003">
    <property type="protein sequence ID" value="MBB4174692.1"/>
    <property type="molecule type" value="Genomic_DNA"/>
</dbReference>
<evidence type="ECO:0000313" key="2">
    <source>
        <dbReference type="Proteomes" id="UP000565745"/>
    </source>
</evidence>
<organism evidence="1 2">
    <name type="scientific">Sulfitobacter noctilucicola</name>
    <dbReference type="NCBI Taxonomy" id="1342301"/>
    <lineage>
        <taxon>Bacteria</taxon>
        <taxon>Pseudomonadati</taxon>
        <taxon>Pseudomonadota</taxon>
        <taxon>Alphaproteobacteria</taxon>
        <taxon>Rhodobacterales</taxon>
        <taxon>Roseobacteraceae</taxon>
        <taxon>Sulfitobacter</taxon>
    </lineage>
</organism>
<sequence>MSVRQYSRFRLKGLTPEYGAKHSLFPLNCAISLSDTLTTPLEERTRHI</sequence>
<name>A0A7W6MAK0_9RHOB</name>
<proteinExistence type="predicted"/>
<dbReference type="AlphaFoldDB" id="A0A7W6MAK0"/>